<feature type="transmembrane region" description="Helical" evidence="7">
    <location>
        <begin position="102"/>
        <end position="120"/>
    </location>
</feature>
<name>A0AAW6T5N9_9MICO</name>
<feature type="transmembrane region" description="Helical" evidence="7">
    <location>
        <begin position="68"/>
        <end position="90"/>
    </location>
</feature>
<feature type="transmembrane region" description="Helical" evidence="7">
    <location>
        <begin position="319"/>
        <end position="339"/>
    </location>
</feature>
<evidence type="ECO:0000259" key="8">
    <source>
        <dbReference type="PROSITE" id="PS50850"/>
    </source>
</evidence>
<reference evidence="9 10" key="1">
    <citation type="submission" date="2023-04" db="EMBL/GenBank/DDBJ databases">
        <title>Klugiella caeni sp. nov. isolated from the sludge of biochemical tank.</title>
        <authorList>
            <person name="Geng K."/>
        </authorList>
    </citation>
    <scope>NUCLEOTIDE SEQUENCE [LARGE SCALE GENOMIC DNA]</scope>
    <source>
        <strain evidence="9 10">YN-L-19</strain>
    </source>
</reference>
<dbReference type="InterPro" id="IPR050171">
    <property type="entry name" value="MFS_Transporters"/>
</dbReference>
<evidence type="ECO:0000256" key="3">
    <source>
        <dbReference type="ARBA" id="ARBA00022475"/>
    </source>
</evidence>
<organism evidence="9 10">
    <name type="scientific">Ruicaihuangia caeni</name>
    <dbReference type="NCBI Taxonomy" id="3042517"/>
    <lineage>
        <taxon>Bacteria</taxon>
        <taxon>Bacillati</taxon>
        <taxon>Actinomycetota</taxon>
        <taxon>Actinomycetes</taxon>
        <taxon>Micrococcales</taxon>
        <taxon>Microbacteriaceae</taxon>
        <taxon>Ruicaihuangia</taxon>
    </lineage>
</organism>
<dbReference type="InterPro" id="IPR020846">
    <property type="entry name" value="MFS_dom"/>
</dbReference>
<dbReference type="RefSeq" id="WP_281487203.1">
    <property type="nucleotide sequence ID" value="NZ_JASATX010000001.1"/>
</dbReference>
<feature type="transmembrane region" description="Helical" evidence="7">
    <location>
        <begin position="36"/>
        <end position="62"/>
    </location>
</feature>
<evidence type="ECO:0000256" key="4">
    <source>
        <dbReference type="ARBA" id="ARBA00022692"/>
    </source>
</evidence>
<feature type="transmembrane region" description="Helical" evidence="7">
    <location>
        <begin position="255"/>
        <end position="272"/>
    </location>
</feature>
<evidence type="ECO:0000313" key="10">
    <source>
        <dbReference type="Proteomes" id="UP001321506"/>
    </source>
</evidence>
<feature type="transmembrane region" description="Helical" evidence="7">
    <location>
        <begin position="389"/>
        <end position="407"/>
    </location>
</feature>
<feature type="transmembrane region" description="Helical" evidence="7">
    <location>
        <begin position="413"/>
        <end position="433"/>
    </location>
</feature>
<feature type="domain" description="Major facilitator superfamily (MFS) profile" evidence="8">
    <location>
        <begin position="36"/>
        <end position="437"/>
    </location>
</feature>
<keyword evidence="10" id="KW-1185">Reference proteome</keyword>
<comment type="subcellular location">
    <subcellularLocation>
        <location evidence="1">Cell membrane</location>
        <topology evidence="1">Multi-pass membrane protein</topology>
    </subcellularLocation>
</comment>
<protein>
    <submittedName>
        <fullName evidence="9">MFS transporter</fullName>
    </submittedName>
</protein>
<comment type="caution">
    <text evidence="9">The sequence shown here is derived from an EMBL/GenBank/DDBJ whole genome shotgun (WGS) entry which is preliminary data.</text>
</comment>
<dbReference type="PROSITE" id="PS50850">
    <property type="entry name" value="MFS"/>
    <property type="match status" value="1"/>
</dbReference>
<evidence type="ECO:0000313" key="9">
    <source>
        <dbReference type="EMBL" id="MDI2097405.1"/>
    </source>
</evidence>
<keyword evidence="4 7" id="KW-0812">Transmembrane</keyword>
<evidence type="ECO:0000256" key="2">
    <source>
        <dbReference type="ARBA" id="ARBA00022448"/>
    </source>
</evidence>
<feature type="transmembrane region" description="Helical" evidence="7">
    <location>
        <begin position="126"/>
        <end position="147"/>
    </location>
</feature>
<dbReference type="Gene3D" id="1.20.1250.20">
    <property type="entry name" value="MFS general substrate transporter like domains"/>
    <property type="match status" value="2"/>
</dbReference>
<sequence length="453" mass="46368">MAAPDYRPRLCRISGGRGRRLGRVSADAGNFKWRTVMLAAVAPTLVFSIGEGAIVPVIPLVATALGSGLAGAGLVASLLTIGALLGTLPGARVVQRLGERRAMIGAAAVSAGGVLLAALAPNPALLAAGILLIGLSAAVFGLARLSFMTLYVPLQYRARSLSTLGGSFRLGYFIGPFASAGVIALSHDPQTAMWVHLAACLATVAILLIVEDPEASYRSQLRGRAVESAAVASPEAAASHAPTGVIATMRSRRDVLARLGVGAMLVSALRISRQVIVPLWAVSIGIPAAETALIIGIAGALDFALFYTGGQIMDRYGRLWTAVPSMLGLAAGHLALALSHDLPSAQAWFITAAMVLAVANSLGSGLIMTLGADLARGRHPASFLSVWRFTAESGGALAPVLISAITVVASLSWAAAAMGALGVMGAGILMRYLPRFVPKTHRSTPPPSGDVGD</sequence>
<keyword evidence="3" id="KW-1003">Cell membrane</keyword>
<dbReference type="EMBL" id="JASATX010000001">
    <property type="protein sequence ID" value="MDI2097405.1"/>
    <property type="molecule type" value="Genomic_DNA"/>
</dbReference>
<evidence type="ECO:0000256" key="6">
    <source>
        <dbReference type="ARBA" id="ARBA00023136"/>
    </source>
</evidence>
<dbReference type="Proteomes" id="UP001321506">
    <property type="component" value="Unassembled WGS sequence"/>
</dbReference>
<keyword evidence="2" id="KW-0813">Transport</keyword>
<accession>A0AAW6T5N9</accession>
<keyword evidence="5 7" id="KW-1133">Transmembrane helix</keyword>
<evidence type="ECO:0000256" key="5">
    <source>
        <dbReference type="ARBA" id="ARBA00022989"/>
    </source>
</evidence>
<feature type="transmembrane region" description="Helical" evidence="7">
    <location>
        <begin position="284"/>
        <end position="307"/>
    </location>
</feature>
<dbReference type="GO" id="GO:0005886">
    <property type="term" value="C:plasma membrane"/>
    <property type="evidence" value="ECO:0007669"/>
    <property type="project" value="UniProtKB-SubCell"/>
</dbReference>
<dbReference type="SUPFAM" id="SSF103473">
    <property type="entry name" value="MFS general substrate transporter"/>
    <property type="match status" value="1"/>
</dbReference>
<dbReference type="PANTHER" id="PTHR23517">
    <property type="entry name" value="RESISTANCE PROTEIN MDTM, PUTATIVE-RELATED-RELATED"/>
    <property type="match status" value="1"/>
</dbReference>
<dbReference type="PANTHER" id="PTHR23517:SF2">
    <property type="entry name" value="MULTIDRUG RESISTANCE PROTEIN MDTH"/>
    <property type="match status" value="1"/>
</dbReference>
<evidence type="ECO:0000256" key="1">
    <source>
        <dbReference type="ARBA" id="ARBA00004651"/>
    </source>
</evidence>
<keyword evidence="6 7" id="KW-0472">Membrane</keyword>
<gene>
    <name evidence="9" type="ORF">QF206_00280</name>
</gene>
<dbReference type="GO" id="GO:0022857">
    <property type="term" value="F:transmembrane transporter activity"/>
    <property type="evidence" value="ECO:0007669"/>
    <property type="project" value="InterPro"/>
</dbReference>
<feature type="transmembrane region" description="Helical" evidence="7">
    <location>
        <begin position="192"/>
        <end position="210"/>
    </location>
</feature>
<feature type="transmembrane region" description="Helical" evidence="7">
    <location>
        <begin position="345"/>
        <end position="368"/>
    </location>
</feature>
<proteinExistence type="predicted"/>
<dbReference type="InterPro" id="IPR011701">
    <property type="entry name" value="MFS"/>
</dbReference>
<feature type="transmembrane region" description="Helical" evidence="7">
    <location>
        <begin position="168"/>
        <end position="186"/>
    </location>
</feature>
<dbReference type="InterPro" id="IPR036259">
    <property type="entry name" value="MFS_trans_sf"/>
</dbReference>
<dbReference type="AlphaFoldDB" id="A0AAW6T5N9"/>
<dbReference type="Pfam" id="PF07690">
    <property type="entry name" value="MFS_1"/>
    <property type="match status" value="1"/>
</dbReference>
<evidence type="ECO:0000256" key="7">
    <source>
        <dbReference type="SAM" id="Phobius"/>
    </source>
</evidence>